<organism evidence="1 2">
    <name type="scientific">Desulfobaculum xiamenense</name>
    <dbReference type="NCBI Taxonomy" id="995050"/>
    <lineage>
        <taxon>Bacteria</taxon>
        <taxon>Pseudomonadati</taxon>
        <taxon>Thermodesulfobacteriota</taxon>
        <taxon>Desulfovibrionia</taxon>
        <taxon>Desulfovibrionales</taxon>
        <taxon>Desulfovibrionaceae</taxon>
        <taxon>Desulfobaculum</taxon>
    </lineage>
</organism>
<dbReference type="EMBL" id="JAATJA010000004">
    <property type="protein sequence ID" value="NJB69243.1"/>
    <property type="molecule type" value="Genomic_DNA"/>
</dbReference>
<keyword evidence="2" id="KW-1185">Reference proteome</keyword>
<sequence length="87" mass="9476">MDPRIGDCPRPHCVRSGFAAVPMSGVQGAGGPLAGGAYGLRLSMNDTPQPLREIRPSPSYRFPTRATRIAVRRRPCGRAHHRKDVTL</sequence>
<dbReference type="Proteomes" id="UP000580856">
    <property type="component" value="Unassembled WGS sequence"/>
</dbReference>
<protein>
    <submittedName>
        <fullName evidence="1">Uncharacterized protein</fullName>
    </submittedName>
</protein>
<name>A0A846QS97_9BACT</name>
<dbReference type="AlphaFoldDB" id="A0A846QS97"/>
<comment type="caution">
    <text evidence="1">The sequence shown here is derived from an EMBL/GenBank/DDBJ whole genome shotgun (WGS) entry which is preliminary data.</text>
</comment>
<gene>
    <name evidence="1" type="ORF">GGQ74_002940</name>
</gene>
<reference evidence="1 2" key="1">
    <citation type="submission" date="2020-03" db="EMBL/GenBank/DDBJ databases">
        <title>Genomic Encyclopedia of Type Strains, Phase IV (KMG-IV): sequencing the most valuable type-strain genomes for metagenomic binning, comparative biology and taxonomic classification.</title>
        <authorList>
            <person name="Goeker M."/>
        </authorList>
    </citation>
    <scope>NUCLEOTIDE SEQUENCE [LARGE SCALE GENOMIC DNA]</scope>
    <source>
        <strain evidence="1 2">DSM 24233</strain>
    </source>
</reference>
<evidence type="ECO:0000313" key="1">
    <source>
        <dbReference type="EMBL" id="NJB69243.1"/>
    </source>
</evidence>
<proteinExistence type="predicted"/>
<evidence type="ECO:0000313" key="2">
    <source>
        <dbReference type="Proteomes" id="UP000580856"/>
    </source>
</evidence>
<accession>A0A846QS97</accession>